<evidence type="ECO:0000313" key="2">
    <source>
        <dbReference type="EMBL" id="KAA8590430.1"/>
    </source>
</evidence>
<name>A0A5J5DBR3_9PERO</name>
<gene>
    <name evidence="2" type="ORF">FQN60_014364</name>
</gene>
<evidence type="ECO:0000256" key="1">
    <source>
        <dbReference type="SAM" id="MobiDB-lite"/>
    </source>
</evidence>
<organism evidence="2 3">
    <name type="scientific">Etheostoma spectabile</name>
    <name type="common">orangethroat darter</name>
    <dbReference type="NCBI Taxonomy" id="54343"/>
    <lineage>
        <taxon>Eukaryota</taxon>
        <taxon>Metazoa</taxon>
        <taxon>Chordata</taxon>
        <taxon>Craniata</taxon>
        <taxon>Vertebrata</taxon>
        <taxon>Euteleostomi</taxon>
        <taxon>Actinopterygii</taxon>
        <taxon>Neopterygii</taxon>
        <taxon>Teleostei</taxon>
        <taxon>Neoteleostei</taxon>
        <taxon>Acanthomorphata</taxon>
        <taxon>Eupercaria</taxon>
        <taxon>Perciformes</taxon>
        <taxon>Percoidei</taxon>
        <taxon>Percidae</taxon>
        <taxon>Etheostomatinae</taxon>
        <taxon>Etheostoma</taxon>
    </lineage>
</organism>
<sequence length="127" mass="13620">MVLVEKTRLSEQYFSAVQRSTGRTERTPSGGGVRLGCGTRRSWLRSSGSPGSAGSKLWPCCSSSPASSSSATRPPQTWSPSWVRLPLSKSTASSTSPPLETEGRTGRSGFKADTFTHNFLFYLLTVG</sequence>
<feature type="region of interest" description="Disordered" evidence="1">
    <location>
        <begin position="17"/>
        <end position="110"/>
    </location>
</feature>
<keyword evidence="3" id="KW-1185">Reference proteome</keyword>
<evidence type="ECO:0000313" key="3">
    <source>
        <dbReference type="Proteomes" id="UP000327493"/>
    </source>
</evidence>
<dbReference type="Proteomes" id="UP000327493">
    <property type="component" value="Chromosome 8"/>
</dbReference>
<feature type="compositionally biased region" description="Low complexity" evidence="1">
    <location>
        <begin position="59"/>
        <end position="71"/>
    </location>
</feature>
<protein>
    <submittedName>
        <fullName evidence="2">Uncharacterized protein</fullName>
    </submittedName>
</protein>
<dbReference type="EMBL" id="VOFY01000008">
    <property type="protein sequence ID" value="KAA8590430.1"/>
    <property type="molecule type" value="Genomic_DNA"/>
</dbReference>
<feature type="compositionally biased region" description="Polar residues" evidence="1">
    <location>
        <begin position="88"/>
        <end position="98"/>
    </location>
</feature>
<dbReference type="AlphaFoldDB" id="A0A5J5DBR3"/>
<comment type="caution">
    <text evidence="2">The sequence shown here is derived from an EMBL/GenBank/DDBJ whole genome shotgun (WGS) entry which is preliminary data.</text>
</comment>
<accession>A0A5J5DBR3</accession>
<reference evidence="2 3" key="1">
    <citation type="submission" date="2019-08" db="EMBL/GenBank/DDBJ databases">
        <title>A chromosome-level genome assembly, high-density linkage maps, and genome scans reveal the genomic architecture of hybrid incompatibilities underlying speciation via character displacement in darters (Percidae: Etheostominae).</title>
        <authorList>
            <person name="Moran R.L."/>
            <person name="Catchen J.M."/>
            <person name="Fuller R.C."/>
        </authorList>
    </citation>
    <scope>NUCLEOTIDE SEQUENCE [LARGE SCALE GENOMIC DNA]</scope>
    <source>
        <strain evidence="2">EspeVRDwgs_2016</strain>
        <tissue evidence="2">Muscle</tissue>
    </source>
</reference>
<proteinExistence type="predicted"/>